<evidence type="ECO:0000313" key="2">
    <source>
        <dbReference type="Proteomes" id="UP000244081"/>
    </source>
</evidence>
<dbReference type="PANTHER" id="PTHR38605:SF1">
    <property type="entry name" value="ATPASE"/>
    <property type="match status" value="1"/>
</dbReference>
<evidence type="ECO:0000313" key="1">
    <source>
        <dbReference type="EMBL" id="PTW61795.1"/>
    </source>
</evidence>
<dbReference type="PANTHER" id="PTHR38605">
    <property type="entry name" value="ATPASE-RELATED"/>
    <property type="match status" value="1"/>
</dbReference>
<accession>A0A2T5VDH7</accession>
<protein>
    <recommendedName>
        <fullName evidence="3">YcjX family protein</fullName>
    </recommendedName>
</protein>
<sequence length="556" mass="61392">MRDGGHALAPAPFRECPFDEIICTFACPFLHLAQRKCRLAPFRVAVNAFARARRHLPCPASRRPTHGVIRPLIRLTALADEALNTFENIVDGAQALSVPTLRLGVTGLSRAGKTVFITALVHNLVHGGRLPLFEAAASGRLARAFLQPQPDDAVPRFDYEAHVDTLLDERVWPQSTRQTSELRLTIEYESATFLKTMLGRGRLHLDIVDYPGEWLLDLPLLNKDFSTWSREALERARDPARNTLADDWLRALAATDPAMEAEETRARDLAARFTAYLAACRADDHAFSLLPPGRFLMPGDMEGSPALTFCPLDLESGGSAKRGSLHAMMERRFEAYKKHVVRPFFREHFARLDRQIVLVDTLAALNAGPAAVRDLEAALAGILSCFRPGRNSWLSGILVRRIDRILFAATKADHLHHADHDRLEAILAKLVEKAVARAEFAGAEVEVTALAAIRATREAQVRQDGTTLPAILGTPLPGERLDGETYDGTSEIALFPGDLPNDPAAIYEASTGPSPDLRFIRFRPPKLERTAEGLTLSLPHIRLDRALQFLVGDKLA</sequence>
<dbReference type="InterPro" id="IPR007413">
    <property type="entry name" value="YcjX-like"/>
</dbReference>
<evidence type="ECO:0008006" key="3">
    <source>
        <dbReference type="Google" id="ProtNLM"/>
    </source>
</evidence>
<gene>
    <name evidence="1" type="ORF">C8N35_102511</name>
</gene>
<reference evidence="1 2" key="1">
    <citation type="submission" date="2018-04" db="EMBL/GenBank/DDBJ databases">
        <title>Genomic Encyclopedia of Archaeal and Bacterial Type Strains, Phase II (KMG-II): from individual species to whole genera.</title>
        <authorList>
            <person name="Goeker M."/>
        </authorList>
    </citation>
    <scope>NUCLEOTIDE SEQUENCE [LARGE SCALE GENOMIC DNA]</scope>
    <source>
        <strain evidence="1 2">DSM 23382</strain>
    </source>
</reference>
<dbReference type="Pfam" id="PF04317">
    <property type="entry name" value="DUF463"/>
    <property type="match status" value="1"/>
</dbReference>
<name>A0A2T5VDH7_9HYPH</name>
<proteinExistence type="predicted"/>
<dbReference type="Proteomes" id="UP000244081">
    <property type="component" value="Unassembled WGS sequence"/>
</dbReference>
<keyword evidence="2" id="KW-1185">Reference proteome</keyword>
<dbReference type="OrthoDB" id="9777645at2"/>
<comment type="caution">
    <text evidence="1">The sequence shown here is derived from an EMBL/GenBank/DDBJ whole genome shotgun (WGS) entry which is preliminary data.</text>
</comment>
<organism evidence="1 2">
    <name type="scientific">Breoghania corrubedonensis</name>
    <dbReference type="NCBI Taxonomy" id="665038"/>
    <lineage>
        <taxon>Bacteria</taxon>
        <taxon>Pseudomonadati</taxon>
        <taxon>Pseudomonadota</taxon>
        <taxon>Alphaproteobacteria</taxon>
        <taxon>Hyphomicrobiales</taxon>
        <taxon>Stappiaceae</taxon>
        <taxon>Breoghania</taxon>
    </lineage>
</organism>
<dbReference type="AlphaFoldDB" id="A0A2T5VDH7"/>
<dbReference type="EMBL" id="QAYG01000002">
    <property type="protein sequence ID" value="PTW61795.1"/>
    <property type="molecule type" value="Genomic_DNA"/>
</dbReference>